<evidence type="ECO:0000256" key="12">
    <source>
        <dbReference type="ARBA" id="ARBA00048930"/>
    </source>
</evidence>
<evidence type="ECO:0000313" key="13">
    <source>
        <dbReference type="EMBL" id="JAV79793.1"/>
    </source>
</evidence>
<accession>A0A1Y1M237</accession>
<dbReference type="InterPro" id="IPR002347">
    <property type="entry name" value="SDR_fam"/>
</dbReference>
<dbReference type="InterPro" id="IPR036291">
    <property type="entry name" value="NAD(P)-bd_dom_sf"/>
</dbReference>
<comment type="catalytic activity">
    <reaction evidence="12">
        <text>sphinganine + NADP(+) = 3-oxosphinganine + NADPH + H(+)</text>
        <dbReference type="Rhea" id="RHEA:22640"/>
        <dbReference type="ChEBI" id="CHEBI:15378"/>
        <dbReference type="ChEBI" id="CHEBI:57783"/>
        <dbReference type="ChEBI" id="CHEBI:57817"/>
        <dbReference type="ChEBI" id="CHEBI:58299"/>
        <dbReference type="ChEBI" id="CHEBI:58349"/>
        <dbReference type="EC" id="1.1.1.102"/>
    </reaction>
    <physiologicalReaction direction="right-to-left" evidence="12">
        <dbReference type="Rhea" id="RHEA:22642"/>
    </physiologicalReaction>
</comment>
<comment type="function">
    <text evidence="11">Catalyzes the reduction of 3'-oxosphinganine (3-ketodihydrosphingosine/KDS) to sphinganine (dihydrosphingosine/DHS), the second step of de novo sphingolipid biosynthesis.</text>
</comment>
<dbReference type="GO" id="GO:0047560">
    <property type="term" value="F:3-dehydrosphinganine reductase activity"/>
    <property type="evidence" value="ECO:0007669"/>
    <property type="project" value="UniProtKB-EC"/>
</dbReference>
<name>A0A1Y1M237_PHOPY</name>
<evidence type="ECO:0000256" key="2">
    <source>
        <dbReference type="ARBA" id="ARBA00004760"/>
    </source>
</evidence>
<dbReference type="PRINTS" id="PR00081">
    <property type="entry name" value="GDHRDH"/>
</dbReference>
<evidence type="ECO:0000256" key="3">
    <source>
        <dbReference type="ARBA" id="ARBA00004991"/>
    </source>
</evidence>
<reference evidence="13" key="1">
    <citation type="journal article" date="2016" name="Sci. Rep.">
        <title>Molecular characterization of firefly nuptial gifts: a multi-omics approach sheds light on postcopulatory sexual selection.</title>
        <authorList>
            <person name="Al-Wathiqui N."/>
            <person name="Fallon T.R."/>
            <person name="South A."/>
            <person name="Weng J.K."/>
            <person name="Lewis S.M."/>
        </authorList>
    </citation>
    <scope>NUCLEOTIDE SEQUENCE</scope>
</reference>
<keyword evidence="8" id="KW-0560">Oxidoreductase</keyword>
<dbReference type="GO" id="GO:0006666">
    <property type="term" value="P:3-keto-sphinganine metabolic process"/>
    <property type="evidence" value="ECO:0007669"/>
    <property type="project" value="InterPro"/>
</dbReference>
<comment type="pathway">
    <text evidence="3">Sphingolipid metabolism.</text>
</comment>
<dbReference type="InterPro" id="IPR045022">
    <property type="entry name" value="KDSR-like"/>
</dbReference>
<protein>
    <recommendedName>
        <fullName evidence="10">3-dehydrosphinganine reductase</fullName>
        <ecNumber evidence="10">1.1.1.102</ecNumber>
    </recommendedName>
</protein>
<keyword evidence="9" id="KW-0443">Lipid metabolism</keyword>
<dbReference type="EC" id="1.1.1.102" evidence="10"/>
<evidence type="ECO:0000256" key="5">
    <source>
        <dbReference type="ARBA" id="ARBA00022824"/>
    </source>
</evidence>
<keyword evidence="6" id="KW-0521">NADP</keyword>
<dbReference type="FunFam" id="3.40.50.720:FF:000165">
    <property type="entry name" value="3-ketodihydrosphingosine reductase"/>
    <property type="match status" value="1"/>
</dbReference>
<dbReference type="EMBL" id="GEZM01042532">
    <property type="protein sequence ID" value="JAV79792.1"/>
    <property type="molecule type" value="Transcribed_RNA"/>
</dbReference>
<sequence>MFFLLIPVVLYMLIKKYFFSKSPKKLLKKHVVVTGGSSGIGKSVGILAASRGANVTIIARDEDKLKLAERDIKKACIDENQQVKIFSLDVTDNVAVTRVFDQIEDSGGPIYMLINCAGKSICRTLEDMSVDDITFMLNLNVLGTVFPTRWVLPKFKARKEGIIVITASQASLIGIYGMSVYSASKFALRGFAEAIDMEARFHNVSVTLSLPPDTDTPGLHAENIGKPEETLLISGCAGLFQPDVVAERLLDDALDKKFFSHIGFESFVSTTLGAGMSPCSSIAEILLQLFCMGPLRLIGLGYLAHFHRIIRRGVEKSEKQK</sequence>
<evidence type="ECO:0000256" key="6">
    <source>
        <dbReference type="ARBA" id="ARBA00022857"/>
    </source>
</evidence>
<evidence type="ECO:0000256" key="8">
    <source>
        <dbReference type="ARBA" id="ARBA00023002"/>
    </source>
</evidence>
<evidence type="ECO:0000256" key="4">
    <source>
        <dbReference type="ARBA" id="ARBA00006484"/>
    </source>
</evidence>
<dbReference type="PANTHER" id="PTHR43550">
    <property type="entry name" value="3-KETODIHYDROSPHINGOSINE REDUCTASE"/>
    <property type="match status" value="1"/>
</dbReference>
<dbReference type="GO" id="GO:0030148">
    <property type="term" value="P:sphingolipid biosynthetic process"/>
    <property type="evidence" value="ECO:0007669"/>
    <property type="project" value="InterPro"/>
</dbReference>
<comment type="subcellular location">
    <subcellularLocation>
        <location evidence="1">Endoplasmic reticulum</location>
    </subcellularLocation>
</comment>
<keyword evidence="5" id="KW-0256">Endoplasmic reticulum</keyword>
<comment type="pathway">
    <text evidence="2">Lipid metabolism; sphingolipid metabolism.</text>
</comment>
<dbReference type="AlphaFoldDB" id="A0A1Y1M237"/>
<dbReference type="GO" id="GO:0005789">
    <property type="term" value="C:endoplasmic reticulum membrane"/>
    <property type="evidence" value="ECO:0007669"/>
    <property type="project" value="TreeGrafter"/>
</dbReference>
<evidence type="ECO:0000256" key="1">
    <source>
        <dbReference type="ARBA" id="ARBA00004240"/>
    </source>
</evidence>
<evidence type="ECO:0000256" key="10">
    <source>
        <dbReference type="ARBA" id="ARBA00026112"/>
    </source>
</evidence>
<dbReference type="Pfam" id="PF00106">
    <property type="entry name" value="adh_short"/>
    <property type="match status" value="1"/>
</dbReference>
<evidence type="ECO:0000256" key="7">
    <source>
        <dbReference type="ARBA" id="ARBA00022919"/>
    </source>
</evidence>
<comment type="similarity">
    <text evidence="4">Belongs to the short-chain dehydrogenases/reductases (SDR) family.</text>
</comment>
<keyword evidence="7" id="KW-0746">Sphingolipid metabolism</keyword>
<evidence type="ECO:0000256" key="9">
    <source>
        <dbReference type="ARBA" id="ARBA00023098"/>
    </source>
</evidence>
<dbReference type="SUPFAM" id="SSF51735">
    <property type="entry name" value="NAD(P)-binding Rossmann-fold domains"/>
    <property type="match status" value="1"/>
</dbReference>
<organism evidence="13">
    <name type="scientific">Photinus pyralis</name>
    <name type="common">Common eastern firefly</name>
    <name type="synonym">Lampyris pyralis</name>
    <dbReference type="NCBI Taxonomy" id="7054"/>
    <lineage>
        <taxon>Eukaryota</taxon>
        <taxon>Metazoa</taxon>
        <taxon>Ecdysozoa</taxon>
        <taxon>Arthropoda</taxon>
        <taxon>Hexapoda</taxon>
        <taxon>Insecta</taxon>
        <taxon>Pterygota</taxon>
        <taxon>Neoptera</taxon>
        <taxon>Endopterygota</taxon>
        <taxon>Coleoptera</taxon>
        <taxon>Polyphaga</taxon>
        <taxon>Elateriformia</taxon>
        <taxon>Elateroidea</taxon>
        <taxon>Lampyridae</taxon>
        <taxon>Lampyrinae</taxon>
        <taxon>Photinus</taxon>
    </lineage>
</organism>
<proteinExistence type="inferred from homology"/>
<dbReference type="Gene3D" id="3.40.50.720">
    <property type="entry name" value="NAD(P)-binding Rossmann-like Domain"/>
    <property type="match status" value="1"/>
</dbReference>
<evidence type="ECO:0000256" key="11">
    <source>
        <dbReference type="ARBA" id="ARBA00044737"/>
    </source>
</evidence>
<dbReference type="CDD" id="cd08939">
    <property type="entry name" value="KDSR-like_SDR_c"/>
    <property type="match status" value="1"/>
</dbReference>
<dbReference type="PANTHER" id="PTHR43550:SF3">
    <property type="entry name" value="3-KETODIHYDROSPHINGOSINE REDUCTASE"/>
    <property type="match status" value="1"/>
</dbReference>
<dbReference type="EMBL" id="GEZM01042531">
    <property type="protein sequence ID" value="JAV79793.1"/>
    <property type="molecule type" value="Transcribed_RNA"/>
</dbReference>